<name>A0A3D3R3T3_9PLAN</name>
<protein>
    <submittedName>
        <fullName evidence="1">Uncharacterized protein</fullName>
    </submittedName>
</protein>
<comment type="caution">
    <text evidence="1">The sequence shown here is derived from an EMBL/GenBank/DDBJ whole genome shotgun (WGS) entry which is preliminary data.</text>
</comment>
<dbReference type="AlphaFoldDB" id="A0A3D3R3T3"/>
<accession>A0A3D3R3T3</accession>
<reference evidence="1 2" key="1">
    <citation type="journal article" date="2018" name="Nat. Biotechnol.">
        <title>A standardized bacterial taxonomy based on genome phylogeny substantially revises the tree of life.</title>
        <authorList>
            <person name="Parks D.H."/>
            <person name="Chuvochina M."/>
            <person name="Waite D.W."/>
            <person name="Rinke C."/>
            <person name="Skarshewski A."/>
            <person name="Chaumeil P.A."/>
            <person name="Hugenholtz P."/>
        </authorList>
    </citation>
    <scope>NUCLEOTIDE SEQUENCE [LARGE SCALE GENOMIC DNA]</scope>
    <source>
        <strain evidence="1">UBA9375</strain>
    </source>
</reference>
<dbReference type="Proteomes" id="UP000263642">
    <property type="component" value="Unassembled WGS sequence"/>
</dbReference>
<evidence type="ECO:0000313" key="1">
    <source>
        <dbReference type="EMBL" id="HCO22240.1"/>
    </source>
</evidence>
<dbReference type="EMBL" id="DQAY01000023">
    <property type="protein sequence ID" value="HCO22240.1"/>
    <property type="molecule type" value="Genomic_DNA"/>
</dbReference>
<gene>
    <name evidence="1" type="ORF">DIT97_03950</name>
</gene>
<sequence length="65" mass="7222">MNHRRHPLSRTYGVILQSSLTSVFPSALGYAPHLPVSVLVRSDMLQSLEAFLGYASYDFVIIGLE</sequence>
<organism evidence="1 2">
    <name type="scientific">Gimesia maris</name>
    <dbReference type="NCBI Taxonomy" id="122"/>
    <lineage>
        <taxon>Bacteria</taxon>
        <taxon>Pseudomonadati</taxon>
        <taxon>Planctomycetota</taxon>
        <taxon>Planctomycetia</taxon>
        <taxon>Planctomycetales</taxon>
        <taxon>Planctomycetaceae</taxon>
        <taxon>Gimesia</taxon>
    </lineage>
</organism>
<proteinExistence type="predicted"/>
<evidence type="ECO:0000313" key="2">
    <source>
        <dbReference type="Proteomes" id="UP000263642"/>
    </source>
</evidence>